<evidence type="ECO:0000313" key="2">
    <source>
        <dbReference type="Proteomes" id="UP000222163"/>
    </source>
</evidence>
<feature type="non-terminal residue" evidence="1">
    <location>
        <position position="69"/>
    </location>
</feature>
<dbReference type="Proteomes" id="UP000222163">
    <property type="component" value="Unassembled WGS sequence"/>
</dbReference>
<name>A0A2G1BR48_9FLAO</name>
<gene>
    <name evidence="1" type="ORF">CSC81_16875</name>
</gene>
<reference evidence="1 2" key="1">
    <citation type="journal article" date="2016" name="Nat. Commun.">
        <title>Microbial interactions lead to rapid micro-scale successions on model marine particles.</title>
        <authorList>
            <person name="Datta M.S."/>
            <person name="Sliwerska E."/>
            <person name="Gore J."/>
            <person name="Polz M.F."/>
            <person name="Cordero O.X."/>
        </authorList>
    </citation>
    <scope>NUCLEOTIDE SEQUENCE [LARGE SCALE GENOMIC DNA]</scope>
    <source>
        <strain evidence="1 2">4G03</strain>
    </source>
</reference>
<proteinExistence type="predicted"/>
<organism evidence="1 2">
    <name type="scientific">Tenacibaculum discolor</name>
    <dbReference type="NCBI Taxonomy" id="361581"/>
    <lineage>
        <taxon>Bacteria</taxon>
        <taxon>Pseudomonadati</taxon>
        <taxon>Bacteroidota</taxon>
        <taxon>Flavobacteriia</taxon>
        <taxon>Flavobacteriales</taxon>
        <taxon>Flavobacteriaceae</taxon>
        <taxon>Tenacibaculum</taxon>
    </lineage>
</organism>
<protein>
    <submittedName>
        <fullName evidence="1">Uncharacterized protein</fullName>
    </submittedName>
</protein>
<accession>A0A2G1BR48</accession>
<comment type="caution">
    <text evidence="1">The sequence shown here is derived from an EMBL/GenBank/DDBJ whole genome shotgun (WGS) entry which is preliminary data.</text>
</comment>
<dbReference type="SUPFAM" id="SSF82693">
    <property type="entry name" value="Multidrug efflux transporter AcrB pore domain, PN1, PN2, PC1 and PC2 subdomains"/>
    <property type="match status" value="1"/>
</dbReference>
<sequence length="69" mass="7616">MPCDNKSEFHVVIDNPEGTTLDRTDAVTQEFAVYFATQPEVVYYPGYVATSGQGPFDGLVRHCDLRGCS</sequence>
<evidence type="ECO:0000313" key="1">
    <source>
        <dbReference type="EMBL" id="PHN96055.1"/>
    </source>
</evidence>
<dbReference type="AlphaFoldDB" id="A0A2G1BR48"/>
<dbReference type="EMBL" id="PDUU01000445">
    <property type="protein sequence ID" value="PHN96055.1"/>
    <property type="molecule type" value="Genomic_DNA"/>
</dbReference>